<dbReference type="Proteomes" id="UP000640614">
    <property type="component" value="Unassembled WGS sequence"/>
</dbReference>
<accession>A0ABR9TL48</accession>
<proteinExistence type="predicted"/>
<evidence type="ECO:0000256" key="1">
    <source>
        <dbReference type="SAM" id="Phobius"/>
    </source>
</evidence>
<organism evidence="2 3">
    <name type="scientific">Flavobacterium hungaricum</name>
    <dbReference type="NCBI Taxonomy" id="2082725"/>
    <lineage>
        <taxon>Bacteria</taxon>
        <taxon>Pseudomonadati</taxon>
        <taxon>Bacteroidota</taxon>
        <taxon>Flavobacteriia</taxon>
        <taxon>Flavobacteriales</taxon>
        <taxon>Flavobacteriaceae</taxon>
        <taxon>Flavobacterium</taxon>
    </lineage>
</organism>
<protein>
    <submittedName>
        <fullName evidence="2">Uncharacterized protein</fullName>
    </submittedName>
</protein>
<keyword evidence="1" id="KW-1133">Transmembrane helix</keyword>
<reference evidence="2 3" key="1">
    <citation type="submission" date="2018-07" db="EMBL/GenBank/DDBJ databases">
        <title>Genome assembly of strain KB82.</title>
        <authorList>
            <person name="Kukolya J."/>
            <person name="Horvath B."/>
            <person name="Nagy I."/>
            <person name="Toth A."/>
        </authorList>
    </citation>
    <scope>NUCLEOTIDE SEQUENCE [LARGE SCALE GENOMIC DNA]</scope>
    <source>
        <strain evidence="2 3">Kb82</strain>
    </source>
</reference>
<keyword evidence="1" id="KW-0472">Membrane</keyword>
<sequence length="65" mass="7937">MFFVFINESVLGTSPLKEFLFWQEYNNKVIAPKMLNFAFILLLFKIYIIFIEAVFHRVKIYILKW</sequence>
<gene>
    <name evidence="2" type="ORF">C4F50_13960</name>
</gene>
<evidence type="ECO:0000313" key="3">
    <source>
        <dbReference type="Proteomes" id="UP000640614"/>
    </source>
</evidence>
<keyword evidence="3" id="KW-1185">Reference proteome</keyword>
<name>A0ABR9TL48_9FLAO</name>
<dbReference type="EMBL" id="PRDM01000003">
    <property type="protein sequence ID" value="MBE8726040.1"/>
    <property type="molecule type" value="Genomic_DNA"/>
</dbReference>
<keyword evidence="1" id="KW-0812">Transmembrane</keyword>
<feature type="transmembrane region" description="Helical" evidence="1">
    <location>
        <begin position="34"/>
        <end position="55"/>
    </location>
</feature>
<evidence type="ECO:0000313" key="2">
    <source>
        <dbReference type="EMBL" id="MBE8726040.1"/>
    </source>
</evidence>
<comment type="caution">
    <text evidence="2">The sequence shown here is derived from an EMBL/GenBank/DDBJ whole genome shotgun (WGS) entry which is preliminary data.</text>
</comment>